<sequence>MGNYDDVTAVLDTTAGEMKLEFFEDKAPGHVKNFVELAEKGFYDGTIFHRVIPGFMIQGGCPEGSGRGGPGYQIKAEFNDVPHTRGVLSMARSQSPDSAGSQFFICHGDAGFLDRQYTAFGRLVEGDDTLDAIAQGETLPGGEKSSPKNPVKINSVRIERSQG</sequence>
<dbReference type="EC" id="5.2.1.8" evidence="5"/>
<dbReference type="PANTHER" id="PTHR45625:SF4">
    <property type="entry name" value="PEPTIDYLPROLYL ISOMERASE DOMAIN AND WD REPEAT-CONTAINING PROTEIN 1"/>
    <property type="match status" value="1"/>
</dbReference>
<dbReference type="EMBL" id="CP036287">
    <property type="protein sequence ID" value="QDU66552.1"/>
    <property type="molecule type" value="Genomic_DNA"/>
</dbReference>
<proteinExistence type="inferred from homology"/>
<dbReference type="RefSeq" id="WP_145064378.1">
    <property type="nucleotide sequence ID" value="NZ_CP036287.1"/>
</dbReference>
<dbReference type="InterPro" id="IPR002130">
    <property type="entry name" value="Cyclophilin-type_PPIase_dom"/>
</dbReference>
<dbReference type="SUPFAM" id="SSF50891">
    <property type="entry name" value="Cyclophilin-like"/>
    <property type="match status" value="1"/>
</dbReference>
<keyword evidence="3 5" id="KW-0697">Rotamase</keyword>
<evidence type="ECO:0000256" key="2">
    <source>
        <dbReference type="ARBA" id="ARBA00007365"/>
    </source>
</evidence>
<dbReference type="GO" id="GO:0003755">
    <property type="term" value="F:peptidyl-prolyl cis-trans isomerase activity"/>
    <property type="evidence" value="ECO:0007669"/>
    <property type="project" value="UniProtKB-UniRule"/>
</dbReference>
<keyword evidence="4 5" id="KW-0413">Isomerase</keyword>
<dbReference type="InterPro" id="IPR029000">
    <property type="entry name" value="Cyclophilin-like_dom_sf"/>
</dbReference>
<dbReference type="GO" id="GO:0006457">
    <property type="term" value="P:protein folding"/>
    <property type="evidence" value="ECO:0007669"/>
    <property type="project" value="InterPro"/>
</dbReference>
<dbReference type="InterPro" id="IPR044666">
    <property type="entry name" value="Cyclophilin_A-like"/>
</dbReference>
<dbReference type="AlphaFoldDB" id="A0A518BHU3"/>
<comment type="catalytic activity">
    <reaction evidence="5">
        <text>[protein]-peptidylproline (omega=180) = [protein]-peptidylproline (omega=0)</text>
        <dbReference type="Rhea" id="RHEA:16237"/>
        <dbReference type="Rhea" id="RHEA-COMP:10747"/>
        <dbReference type="Rhea" id="RHEA-COMP:10748"/>
        <dbReference type="ChEBI" id="CHEBI:83833"/>
        <dbReference type="ChEBI" id="CHEBI:83834"/>
        <dbReference type="EC" id="5.2.1.8"/>
    </reaction>
</comment>
<comment type="similarity">
    <text evidence="2 5">Belongs to the cyclophilin-type PPIase family.</text>
</comment>
<gene>
    <name evidence="8" type="primary">ppiA_2</name>
    <name evidence="8" type="ORF">Pla133_16280</name>
</gene>
<feature type="domain" description="PPIase cyclophilin-type" evidence="7">
    <location>
        <begin position="12"/>
        <end position="158"/>
    </location>
</feature>
<dbReference type="PIRSF" id="PIRSF001467">
    <property type="entry name" value="Peptidylpro_ismrse"/>
    <property type="match status" value="1"/>
</dbReference>
<dbReference type="Gene3D" id="2.40.100.10">
    <property type="entry name" value="Cyclophilin-like"/>
    <property type="match status" value="1"/>
</dbReference>
<dbReference type="InterPro" id="IPR024936">
    <property type="entry name" value="Cyclophilin-type_PPIase"/>
</dbReference>
<evidence type="ECO:0000313" key="9">
    <source>
        <dbReference type="Proteomes" id="UP000316921"/>
    </source>
</evidence>
<evidence type="ECO:0000313" key="8">
    <source>
        <dbReference type="EMBL" id="QDU66552.1"/>
    </source>
</evidence>
<dbReference type="PROSITE" id="PS50072">
    <property type="entry name" value="CSA_PPIASE_2"/>
    <property type="match status" value="1"/>
</dbReference>
<name>A0A518BHU3_9BACT</name>
<dbReference type="InterPro" id="IPR020892">
    <property type="entry name" value="Cyclophilin-type_PPIase_CS"/>
</dbReference>
<evidence type="ECO:0000256" key="4">
    <source>
        <dbReference type="ARBA" id="ARBA00023235"/>
    </source>
</evidence>
<dbReference type="KEGG" id="pbap:Pla133_16280"/>
<protein>
    <recommendedName>
        <fullName evidence="5">Peptidyl-prolyl cis-trans isomerase</fullName>
        <shortName evidence="5">PPIase</shortName>
        <ecNumber evidence="5">5.2.1.8</ecNumber>
    </recommendedName>
</protein>
<evidence type="ECO:0000256" key="6">
    <source>
        <dbReference type="SAM" id="MobiDB-lite"/>
    </source>
</evidence>
<dbReference type="Pfam" id="PF00160">
    <property type="entry name" value="Pro_isomerase"/>
    <property type="match status" value="1"/>
</dbReference>
<accession>A0A518BHU3</accession>
<dbReference type="Proteomes" id="UP000316921">
    <property type="component" value="Chromosome"/>
</dbReference>
<evidence type="ECO:0000256" key="5">
    <source>
        <dbReference type="RuleBase" id="RU363019"/>
    </source>
</evidence>
<feature type="region of interest" description="Disordered" evidence="6">
    <location>
        <begin position="135"/>
        <end position="163"/>
    </location>
</feature>
<comment type="function">
    <text evidence="1 5">PPIases accelerate the folding of proteins. It catalyzes the cis-trans isomerization of proline imidic peptide bonds in oligopeptides.</text>
</comment>
<evidence type="ECO:0000259" key="7">
    <source>
        <dbReference type="PROSITE" id="PS50072"/>
    </source>
</evidence>
<dbReference type="PROSITE" id="PS00170">
    <property type="entry name" value="CSA_PPIASE_1"/>
    <property type="match status" value="1"/>
</dbReference>
<dbReference type="PANTHER" id="PTHR45625">
    <property type="entry name" value="PEPTIDYL-PROLYL CIS-TRANS ISOMERASE-RELATED"/>
    <property type="match status" value="1"/>
</dbReference>
<keyword evidence="9" id="KW-1185">Reference proteome</keyword>
<evidence type="ECO:0000256" key="3">
    <source>
        <dbReference type="ARBA" id="ARBA00023110"/>
    </source>
</evidence>
<organism evidence="8 9">
    <name type="scientific">Engelhardtia mirabilis</name>
    <dbReference type="NCBI Taxonomy" id="2528011"/>
    <lineage>
        <taxon>Bacteria</taxon>
        <taxon>Pseudomonadati</taxon>
        <taxon>Planctomycetota</taxon>
        <taxon>Planctomycetia</taxon>
        <taxon>Planctomycetia incertae sedis</taxon>
        <taxon>Engelhardtia</taxon>
    </lineage>
</organism>
<evidence type="ECO:0000256" key="1">
    <source>
        <dbReference type="ARBA" id="ARBA00002388"/>
    </source>
</evidence>
<reference evidence="8 9" key="1">
    <citation type="submission" date="2019-02" db="EMBL/GenBank/DDBJ databases">
        <title>Deep-cultivation of Planctomycetes and their phenomic and genomic characterization uncovers novel biology.</title>
        <authorList>
            <person name="Wiegand S."/>
            <person name="Jogler M."/>
            <person name="Boedeker C."/>
            <person name="Pinto D."/>
            <person name="Vollmers J."/>
            <person name="Rivas-Marin E."/>
            <person name="Kohn T."/>
            <person name="Peeters S.H."/>
            <person name="Heuer A."/>
            <person name="Rast P."/>
            <person name="Oberbeckmann S."/>
            <person name="Bunk B."/>
            <person name="Jeske O."/>
            <person name="Meyerdierks A."/>
            <person name="Storesund J.E."/>
            <person name="Kallscheuer N."/>
            <person name="Luecker S."/>
            <person name="Lage O.M."/>
            <person name="Pohl T."/>
            <person name="Merkel B.J."/>
            <person name="Hornburger P."/>
            <person name="Mueller R.-W."/>
            <person name="Bruemmer F."/>
            <person name="Labrenz M."/>
            <person name="Spormann A.M."/>
            <person name="Op den Camp H."/>
            <person name="Overmann J."/>
            <person name="Amann R."/>
            <person name="Jetten M.S.M."/>
            <person name="Mascher T."/>
            <person name="Medema M.H."/>
            <person name="Devos D.P."/>
            <person name="Kaster A.-K."/>
            <person name="Ovreas L."/>
            <person name="Rohde M."/>
            <person name="Galperin M.Y."/>
            <person name="Jogler C."/>
        </authorList>
    </citation>
    <scope>NUCLEOTIDE SEQUENCE [LARGE SCALE GENOMIC DNA]</scope>
    <source>
        <strain evidence="8 9">Pla133</strain>
    </source>
</reference>
<dbReference type="CDD" id="cd00317">
    <property type="entry name" value="cyclophilin"/>
    <property type="match status" value="1"/>
</dbReference>
<dbReference type="PRINTS" id="PR00153">
    <property type="entry name" value="CSAPPISMRASE"/>
</dbReference>